<feature type="chain" id="PRO_5021696669" evidence="2">
    <location>
        <begin position="29"/>
        <end position="219"/>
    </location>
</feature>
<evidence type="ECO:0000256" key="2">
    <source>
        <dbReference type="SAM" id="SignalP"/>
    </source>
</evidence>
<dbReference type="PANTHER" id="PTHR35869">
    <property type="entry name" value="OUTER-MEMBRANE LIPOPROTEIN CARRIER PROTEIN"/>
    <property type="match status" value="1"/>
</dbReference>
<dbReference type="CDD" id="cd16325">
    <property type="entry name" value="LolA"/>
    <property type="match status" value="1"/>
</dbReference>
<dbReference type="AlphaFoldDB" id="A0A516GRR4"/>
<evidence type="ECO:0000313" key="3">
    <source>
        <dbReference type="EMBL" id="QDO94060.1"/>
    </source>
</evidence>
<name>A0A516GRR4_9FLAO</name>
<dbReference type="SUPFAM" id="SSF89392">
    <property type="entry name" value="Prokaryotic lipoproteins and lipoprotein localization factors"/>
    <property type="match status" value="1"/>
</dbReference>
<keyword evidence="3" id="KW-0449">Lipoprotein</keyword>
<accession>A0A516GRR4</accession>
<dbReference type="InterPro" id="IPR029046">
    <property type="entry name" value="LolA/LolB/LppX"/>
</dbReference>
<dbReference type="Proteomes" id="UP000319209">
    <property type="component" value="Chromosome"/>
</dbReference>
<dbReference type="EMBL" id="CP041637">
    <property type="protein sequence ID" value="QDO94060.1"/>
    <property type="molecule type" value="Genomic_DNA"/>
</dbReference>
<protein>
    <submittedName>
        <fullName evidence="3">Outer membrane lipoprotein carrier protein LolA</fullName>
    </submittedName>
</protein>
<sequence length="219" mass="25086">MKRITKMKTFLLSLTLCFTLLGFSQNDAKAKALLDQVSSKVKSYDNIALDFKYVLQNTAENINQETRGDVVMEGDKYILNILGITRIFDGKTLYSINPEDEEVTISEENPEDEASITPSKMLSFYTHGYTYKMDAEKNIKGRKIQFVKLIPMDSNSEIKHVLLGIDPQTKHIYNLIEVGQNSTQTTLTVTSFKTNQTLSKSLFTFDKNKYKNYYINKLN</sequence>
<reference evidence="3 4" key="1">
    <citation type="submission" date="2019-07" db="EMBL/GenBank/DDBJ databases">
        <title>Genome sequencing for Formosa sp. PS13.</title>
        <authorList>
            <person name="Park S.-J."/>
        </authorList>
    </citation>
    <scope>NUCLEOTIDE SEQUENCE [LARGE SCALE GENOMIC DNA]</scope>
    <source>
        <strain evidence="3 4">PS13</strain>
    </source>
</reference>
<dbReference type="Pfam" id="PF03548">
    <property type="entry name" value="LolA"/>
    <property type="match status" value="1"/>
</dbReference>
<evidence type="ECO:0000256" key="1">
    <source>
        <dbReference type="ARBA" id="ARBA00022729"/>
    </source>
</evidence>
<dbReference type="InterPro" id="IPR004564">
    <property type="entry name" value="OM_lipoprot_carrier_LolA-like"/>
</dbReference>
<dbReference type="KEGG" id="fop:FNB79_08735"/>
<dbReference type="OrthoDB" id="1491557at2"/>
<feature type="signal peptide" evidence="2">
    <location>
        <begin position="1"/>
        <end position="28"/>
    </location>
</feature>
<keyword evidence="4" id="KW-1185">Reference proteome</keyword>
<dbReference type="Gene3D" id="2.50.20.10">
    <property type="entry name" value="Lipoprotein localisation LolA/LolB/LppX"/>
    <property type="match status" value="1"/>
</dbReference>
<keyword evidence="1 2" id="KW-0732">Signal</keyword>
<dbReference type="PANTHER" id="PTHR35869:SF1">
    <property type="entry name" value="OUTER-MEMBRANE LIPOPROTEIN CARRIER PROTEIN"/>
    <property type="match status" value="1"/>
</dbReference>
<evidence type="ECO:0000313" key="4">
    <source>
        <dbReference type="Proteomes" id="UP000319209"/>
    </source>
</evidence>
<gene>
    <name evidence="3" type="ORF">FNB79_08735</name>
</gene>
<proteinExistence type="predicted"/>
<organism evidence="3 4">
    <name type="scientific">Formosa sediminum</name>
    <dbReference type="NCBI Taxonomy" id="2594004"/>
    <lineage>
        <taxon>Bacteria</taxon>
        <taxon>Pseudomonadati</taxon>
        <taxon>Bacteroidota</taxon>
        <taxon>Flavobacteriia</taxon>
        <taxon>Flavobacteriales</taxon>
        <taxon>Flavobacteriaceae</taxon>
        <taxon>Formosa</taxon>
    </lineage>
</organism>